<evidence type="ECO:0000256" key="2">
    <source>
        <dbReference type="ARBA" id="ARBA00022815"/>
    </source>
</evidence>
<dbReference type="Proteomes" id="UP000316079">
    <property type="component" value="Unassembled WGS sequence"/>
</dbReference>
<keyword evidence="3" id="KW-0812">Transmembrane</keyword>
<evidence type="ECO:0000313" key="4">
    <source>
        <dbReference type="EMBL" id="TRY56856.1"/>
    </source>
</evidence>
<proteinExistence type="inferred from homology"/>
<dbReference type="PROSITE" id="PS00267">
    <property type="entry name" value="TACHYKININ"/>
    <property type="match status" value="1"/>
</dbReference>
<comment type="similarity">
    <text evidence="1">Belongs to the tachykinin family.</text>
</comment>
<dbReference type="OrthoDB" id="9936276at2759"/>
<organism evidence="4 5">
    <name type="scientific">Danionella cerebrum</name>
    <dbReference type="NCBI Taxonomy" id="2873325"/>
    <lineage>
        <taxon>Eukaryota</taxon>
        <taxon>Metazoa</taxon>
        <taxon>Chordata</taxon>
        <taxon>Craniata</taxon>
        <taxon>Vertebrata</taxon>
        <taxon>Euteleostomi</taxon>
        <taxon>Actinopterygii</taxon>
        <taxon>Neopterygii</taxon>
        <taxon>Teleostei</taxon>
        <taxon>Ostariophysi</taxon>
        <taxon>Cypriniformes</taxon>
        <taxon>Danionidae</taxon>
        <taxon>Danioninae</taxon>
        <taxon>Danionella</taxon>
    </lineage>
</organism>
<evidence type="ECO:0000256" key="3">
    <source>
        <dbReference type="SAM" id="Phobius"/>
    </source>
</evidence>
<dbReference type="AlphaFoldDB" id="A0A553MUK2"/>
<comment type="caution">
    <text evidence="4">The sequence shown here is derived from an EMBL/GenBank/DDBJ whole genome shotgun (WGS) entry which is preliminary data.</text>
</comment>
<dbReference type="InterPro" id="IPR013055">
    <property type="entry name" value="Tachy_Neuro_lke_CS"/>
</dbReference>
<evidence type="ECO:0000313" key="5">
    <source>
        <dbReference type="Proteomes" id="UP000316079"/>
    </source>
</evidence>
<dbReference type="EMBL" id="SRMA01027257">
    <property type="protein sequence ID" value="TRY56856.1"/>
    <property type="molecule type" value="Genomic_DNA"/>
</dbReference>
<sequence>MFSFTILHQDLTQCERKALLLTMKLALAFILLFTAFTRRIWGHDFKEQRCIRDQNPHEMNVLESDLQTVMERVRGALGLQQVFSLMGKRSSARSKVTRRRQKFQTFVGLMGK</sequence>
<feature type="transmembrane region" description="Helical" evidence="3">
    <location>
        <begin position="18"/>
        <end position="36"/>
    </location>
</feature>
<protein>
    <submittedName>
        <fullName evidence="4">Uncharacterized protein</fullName>
    </submittedName>
</protein>
<keyword evidence="3" id="KW-1133">Transmembrane helix</keyword>
<accession>A0A553MUK2</accession>
<keyword evidence="2" id="KW-0027">Amidation</keyword>
<keyword evidence="3" id="KW-0472">Membrane</keyword>
<evidence type="ECO:0000256" key="1">
    <source>
        <dbReference type="ARBA" id="ARBA00007518"/>
    </source>
</evidence>
<gene>
    <name evidence="4" type="ORF">DNTS_013948</name>
</gene>
<keyword evidence="5" id="KW-1185">Reference proteome</keyword>
<reference evidence="4 5" key="1">
    <citation type="journal article" date="2019" name="Sci. Data">
        <title>Hybrid genome assembly and annotation of Danionella translucida.</title>
        <authorList>
            <person name="Kadobianskyi M."/>
            <person name="Schulze L."/>
            <person name="Schuelke M."/>
            <person name="Judkewitz B."/>
        </authorList>
    </citation>
    <scope>NUCLEOTIDE SEQUENCE [LARGE SCALE GENOMIC DNA]</scope>
    <source>
        <strain evidence="4 5">Bolton</strain>
    </source>
</reference>
<name>A0A553MUK2_9TELE</name>